<protein>
    <submittedName>
        <fullName evidence="1">Uncharacterized protein</fullName>
    </submittedName>
</protein>
<evidence type="ECO:0000313" key="2">
    <source>
        <dbReference type="Proteomes" id="UP000468581"/>
    </source>
</evidence>
<evidence type="ECO:0000313" key="1">
    <source>
        <dbReference type="EMBL" id="NER13975.1"/>
    </source>
</evidence>
<gene>
    <name evidence="1" type="ORF">GWK08_11025</name>
</gene>
<dbReference type="EMBL" id="JAABOO010000002">
    <property type="protein sequence ID" value="NER13975.1"/>
    <property type="molecule type" value="Genomic_DNA"/>
</dbReference>
<organism evidence="1 2">
    <name type="scientific">Leptobacterium flavescens</name>
    <dbReference type="NCBI Taxonomy" id="472055"/>
    <lineage>
        <taxon>Bacteria</taxon>
        <taxon>Pseudomonadati</taxon>
        <taxon>Bacteroidota</taxon>
        <taxon>Flavobacteriia</taxon>
        <taxon>Flavobacteriales</taxon>
        <taxon>Flavobacteriaceae</taxon>
        <taxon>Leptobacterium</taxon>
    </lineage>
</organism>
<sequence>MLELQQIEIKEKGTALFYRYSIDKKYRKFFNTDQSFYVKYSDNIEGVPPSILNIPFLANVMPIAWFVGFDVVVDELDEVFYQALQNLKEEFLKYYNTSFKGELKVKKLVKNTIDGNESALLFSGGLDSFESFIRNKDKNPFLVSIHGADVEIEDEVRWNDFIRFNKEEVILDEKRHYYIESNLRTFYTYHVELLVNIGWWGKIQHGMALIGVLAPLTYKKKVTSILIASSNTEEVDFGWGSTPGIDEKMKWANSSVIHDGYHLRRTDKIDNVIDYVKNGGEEIKLRVCYSELRDGYNCSKCAKCQRTMLGIILAGDNPNKYGFEVPDQLYEMILNNFRSKKTLTKGLEYEWRCLQEKASEVDSFFVLKDENEEKNYLKSFIDLDLKQLIDTAVDKPQRKEIFKFLIRNKFSNLYTLYRNIRYNK</sequence>
<accession>A0A6P0UL27</accession>
<dbReference type="RefSeq" id="WP_163607242.1">
    <property type="nucleotide sequence ID" value="NZ_JAABOO010000002.1"/>
</dbReference>
<dbReference type="Proteomes" id="UP000468581">
    <property type="component" value="Unassembled WGS sequence"/>
</dbReference>
<keyword evidence="2" id="KW-1185">Reference proteome</keyword>
<reference evidence="1 2" key="1">
    <citation type="submission" date="2020-01" db="EMBL/GenBank/DDBJ databases">
        <title>Leptobacterium flavescens.</title>
        <authorList>
            <person name="Wang G."/>
        </authorList>
    </citation>
    <scope>NUCLEOTIDE SEQUENCE [LARGE SCALE GENOMIC DNA]</scope>
    <source>
        <strain evidence="1 2">KCTC 22160</strain>
    </source>
</reference>
<proteinExistence type="predicted"/>
<comment type="caution">
    <text evidence="1">The sequence shown here is derived from an EMBL/GenBank/DDBJ whole genome shotgun (WGS) entry which is preliminary data.</text>
</comment>
<name>A0A6P0UL27_9FLAO</name>
<dbReference type="AlphaFoldDB" id="A0A6P0UL27"/>